<dbReference type="GO" id="GO:0050482">
    <property type="term" value="P:arachidonate secretion"/>
    <property type="evidence" value="ECO:0007669"/>
    <property type="project" value="InterPro"/>
</dbReference>
<accession>E4WW22</accession>
<evidence type="ECO:0000259" key="2">
    <source>
        <dbReference type="Pfam" id="PF00068"/>
    </source>
</evidence>
<dbReference type="Pfam" id="PF00068">
    <property type="entry name" value="Phospholip_A2_1"/>
    <property type="match status" value="1"/>
</dbReference>
<dbReference type="GO" id="GO:0004623">
    <property type="term" value="F:phospholipase A2 activity"/>
    <property type="evidence" value="ECO:0007669"/>
    <property type="project" value="InterPro"/>
</dbReference>
<dbReference type="OrthoDB" id="5841574at2759"/>
<dbReference type="EMBL" id="FN654304">
    <property type="protein sequence ID" value="CBY31456.1"/>
    <property type="molecule type" value="Genomic_DNA"/>
</dbReference>
<dbReference type="EMBL" id="FN653017">
    <property type="protein sequence ID" value="CBY21325.1"/>
    <property type="molecule type" value="Genomic_DNA"/>
</dbReference>
<evidence type="ECO:0000313" key="3">
    <source>
        <dbReference type="EMBL" id="CBY21325.1"/>
    </source>
</evidence>
<keyword evidence="1" id="KW-0732">Signal</keyword>
<dbReference type="Proteomes" id="UP000011014">
    <property type="component" value="Unassembled WGS sequence"/>
</dbReference>
<dbReference type="SUPFAM" id="SSF48619">
    <property type="entry name" value="Phospholipase A2, PLA2"/>
    <property type="match status" value="1"/>
</dbReference>
<dbReference type="GO" id="GO:0006644">
    <property type="term" value="P:phospholipid metabolic process"/>
    <property type="evidence" value="ECO:0007669"/>
    <property type="project" value="InterPro"/>
</dbReference>
<evidence type="ECO:0000313" key="4">
    <source>
        <dbReference type="EMBL" id="CBY31456.1"/>
    </source>
</evidence>
<dbReference type="InParanoid" id="E4WW22"/>
<protein>
    <recommendedName>
        <fullName evidence="2">Phospholipase A2-like central domain-containing protein</fullName>
    </recommendedName>
</protein>
<dbReference type="InterPro" id="IPR036444">
    <property type="entry name" value="PLipase_A2_dom_sf"/>
</dbReference>
<evidence type="ECO:0000256" key="1">
    <source>
        <dbReference type="SAM" id="SignalP"/>
    </source>
</evidence>
<sequence length="283" mass="32535">MRLREISVLLLAAPAKGFAFYDTYEDYTDLIGTVSDNETLIQTVDLSEGLDRSFAARADLYDIPEAVQNGEITLDELLAETGFDLKLTEEDRFQKLRQFRRLYTFYLVGYRLRPAHLVQYGCWCFPRGQLIMGYGQPIDGIDATCRNHQLCLNCVGLDTNYECNPHTQPYRVYGQIYQNGRRLMCKDPPGSCAWLACQCDVNMVTTSIIESLKGYKPRFWMYDPGRCASYDQQHDMPPDQCCGKYPERFPYHSTERSCCAGKTYNPDYKECCVSEDVRNLGEC</sequence>
<dbReference type="InterPro" id="IPR016090">
    <property type="entry name" value="PLA2-like_dom"/>
</dbReference>
<evidence type="ECO:0000313" key="5">
    <source>
        <dbReference type="Proteomes" id="UP000001307"/>
    </source>
</evidence>
<dbReference type="Proteomes" id="UP000001307">
    <property type="component" value="Unassembled WGS sequence"/>
</dbReference>
<feature type="domain" description="Phospholipase A2-like central" evidence="2">
    <location>
        <begin position="114"/>
        <end position="204"/>
    </location>
</feature>
<feature type="chain" id="PRO_5007653940" description="Phospholipase A2-like central domain-containing protein" evidence="1">
    <location>
        <begin position="20"/>
        <end position="283"/>
    </location>
</feature>
<reference evidence="3" key="1">
    <citation type="journal article" date="2010" name="Science">
        <title>Plasticity of animal genome architecture unmasked by rapid evolution of a pelagic tunicate.</title>
        <authorList>
            <person name="Denoeud F."/>
            <person name="Henriet S."/>
            <person name="Mungpakdee S."/>
            <person name="Aury J.M."/>
            <person name="Da Silva C."/>
            <person name="Brinkmann H."/>
            <person name="Mikhaleva J."/>
            <person name="Olsen L.C."/>
            <person name="Jubin C."/>
            <person name="Canestro C."/>
            <person name="Bouquet J.M."/>
            <person name="Danks G."/>
            <person name="Poulain J."/>
            <person name="Campsteijn C."/>
            <person name="Adamski M."/>
            <person name="Cross I."/>
            <person name="Yadetie F."/>
            <person name="Muffato M."/>
            <person name="Louis A."/>
            <person name="Butcher S."/>
            <person name="Tsagkogeorga G."/>
            <person name="Konrad A."/>
            <person name="Singh S."/>
            <person name="Jensen M.F."/>
            <person name="Cong E.H."/>
            <person name="Eikeseth-Otteraa H."/>
            <person name="Noel B."/>
            <person name="Anthouard V."/>
            <person name="Porcel B.M."/>
            <person name="Kachouri-Lafond R."/>
            <person name="Nishino A."/>
            <person name="Ugolini M."/>
            <person name="Chourrout P."/>
            <person name="Nishida H."/>
            <person name="Aasland R."/>
            <person name="Huzurbazar S."/>
            <person name="Westhof E."/>
            <person name="Delsuc F."/>
            <person name="Lehrach H."/>
            <person name="Reinhardt R."/>
            <person name="Weissenbach J."/>
            <person name="Roy S.W."/>
            <person name="Artiguenave F."/>
            <person name="Postlethwait J.H."/>
            <person name="Manak J.R."/>
            <person name="Thompson E.M."/>
            <person name="Jaillon O."/>
            <person name="Du Pasquier L."/>
            <person name="Boudinot P."/>
            <person name="Liberles D.A."/>
            <person name="Volff J.N."/>
            <person name="Philippe H."/>
            <person name="Lenhard B."/>
            <person name="Roest Crollius H."/>
            <person name="Wincker P."/>
            <person name="Chourrout D."/>
        </authorList>
    </citation>
    <scope>NUCLEOTIDE SEQUENCE [LARGE SCALE GENOMIC DNA]</scope>
</reference>
<feature type="signal peptide" evidence="1">
    <location>
        <begin position="1"/>
        <end position="19"/>
    </location>
</feature>
<gene>
    <name evidence="3" type="ORF">GSOID_T00009084001</name>
    <name evidence="4" type="ORF">GSOID_T00025362001</name>
</gene>
<dbReference type="AlphaFoldDB" id="E4WW22"/>
<name>E4WW22_OIKDI</name>
<keyword evidence="5" id="KW-1185">Reference proteome</keyword>
<dbReference type="Gene3D" id="1.20.90.10">
    <property type="entry name" value="Phospholipase A2 domain"/>
    <property type="match status" value="1"/>
</dbReference>
<proteinExistence type="predicted"/>
<organism evidence="3">
    <name type="scientific">Oikopleura dioica</name>
    <name type="common">Tunicate</name>
    <dbReference type="NCBI Taxonomy" id="34765"/>
    <lineage>
        <taxon>Eukaryota</taxon>
        <taxon>Metazoa</taxon>
        <taxon>Chordata</taxon>
        <taxon>Tunicata</taxon>
        <taxon>Appendicularia</taxon>
        <taxon>Copelata</taxon>
        <taxon>Oikopleuridae</taxon>
        <taxon>Oikopleura</taxon>
    </lineage>
</organism>